<dbReference type="EMBL" id="CP045835">
    <property type="protein sequence ID" value="QGG52075.1"/>
    <property type="molecule type" value="Genomic_DNA"/>
</dbReference>
<name>A0ABX6DF18_9BACI</name>
<keyword evidence="2" id="KW-0472">Membrane</keyword>
<accession>A0ABX6DF18</accession>
<reference evidence="4 5" key="1">
    <citation type="submission" date="2019-11" db="EMBL/GenBank/DDBJ databases">
        <title>Whole Genome Sequencing and Comparative Genomic Analyses of Lysinibacillus pakistanensis LZH-9, a Halotolerant Strain with Excellent COD Removal Capability.</title>
        <authorList>
            <person name="Zhou H."/>
        </authorList>
    </citation>
    <scope>NUCLEOTIDE SEQUENCE [LARGE SCALE GENOMIC DNA]</scope>
    <source>
        <strain evidence="4 5">LZH-9</strain>
    </source>
</reference>
<sequence>MIIMYIKLNIKIINGGPRIMNGQNLKRRKELDKVLDFLEQNRLFSGVVLLAEEGKTFYKRTIGKRTNSSQHSIDAVFDIASISKSFTAMAIMILIEEKKLQLDDNLKKFFPFLSYENITIKNLLNHTSGLLDYMDWFEDPGNWDPNRIATNKDVVKFLKDEKPEVLFHANEKWEYCNTGYVLLAEIIEMVSKMGYGEFLQKRIFTPLNMFNTSTHSQFLDSEIENFSLGFIYDWEQDLYRLPSEMEEHKYVYFLDGVKGDGGIKSTVDDLLKWERAIYNNELVSEQTKESIIDPVFIKGEATNGYCPCLHEDFGGYGLGWKIENHPQYKKIILHDGYWAGYYSVLISYKDRNKAIIMLNNLDFTDNELNKIPYLLTLTLEKILFGEKAGVQVFEQLIMSNC</sequence>
<evidence type="ECO:0000313" key="5">
    <source>
        <dbReference type="Proteomes" id="UP000373269"/>
    </source>
</evidence>
<feature type="domain" description="Beta-lactamase-related" evidence="3">
    <location>
        <begin position="36"/>
        <end position="370"/>
    </location>
</feature>
<dbReference type="Gene3D" id="3.40.710.10">
    <property type="entry name" value="DD-peptidase/beta-lactamase superfamily"/>
    <property type="match status" value="1"/>
</dbReference>
<dbReference type="InterPro" id="IPR012338">
    <property type="entry name" value="Beta-lactam/transpept-like"/>
</dbReference>
<evidence type="ECO:0000313" key="4">
    <source>
        <dbReference type="EMBL" id="QGG52075.1"/>
    </source>
</evidence>
<dbReference type="Proteomes" id="UP000373269">
    <property type="component" value="Chromosome"/>
</dbReference>
<dbReference type="InterPro" id="IPR050491">
    <property type="entry name" value="AmpC-like"/>
</dbReference>
<evidence type="ECO:0000256" key="1">
    <source>
        <dbReference type="ARBA" id="ARBA00004370"/>
    </source>
</evidence>
<dbReference type="PROSITE" id="PS51450">
    <property type="entry name" value="LRR"/>
    <property type="match status" value="1"/>
</dbReference>
<evidence type="ECO:0000256" key="2">
    <source>
        <dbReference type="ARBA" id="ARBA00023136"/>
    </source>
</evidence>
<gene>
    <name evidence="4" type="ORF">GDS87_14485</name>
</gene>
<protein>
    <submittedName>
        <fullName evidence="4">Serine hydrolase</fullName>
    </submittedName>
</protein>
<dbReference type="PANTHER" id="PTHR46825">
    <property type="entry name" value="D-ALANYL-D-ALANINE-CARBOXYPEPTIDASE/ENDOPEPTIDASE AMPH"/>
    <property type="match status" value="1"/>
</dbReference>
<proteinExistence type="predicted"/>
<organism evidence="4 5">
    <name type="scientific">Lysinibacillus pakistanensis</name>
    <dbReference type="NCBI Taxonomy" id="759811"/>
    <lineage>
        <taxon>Bacteria</taxon>
        <taxon>Bacillati</taxon>
        <taxon>Bacillota</taxon>
        <taxon>Bacilli</taxon>
        <taxon>Bacillales</taxon>
        <taxon>Bacillaceae</taxon>
        <taxon>Lysinibacillus</taxon>
    </lineage>
</organism>
<keyword evidence="4" id="KW-0378">Hydrolase</keyword>
<dbReference type="InterPro" id="IPR001611">
    <property type="entry name" value="Leu-rich_rpt"/>
</dbReference>
<comment type="subcellular location">
    <subcellularLocation>
        <location evidence="1">Membrane</location>
    </subcellularLocation>
</comment>
<evidence type="ECO:0000259" key="3">
    <source>
        <dbReference type="Pfam" id="PF00144"/>
    </source>
</evidence>
<dbReference type="InterPro" id="IPR001466">
    <property type="entry name" value="Beta-lactam-related"/>
</dbReference>
<dbReference type="Pfam" id="PF00144">
    <property type="entry name" value="Beta-lactamase"/>
    <property type="match status" value="1"/>
</dbReference>
<dbReference type="SUPFAM" id="SSF56601">
    <property type="entry name" value="beta-lactamase/transpeptidase-like"/>
    <property type="match status" value="1"/>
</dbReference>
<dbReference type="PANTHER" id="PTHR46825:SF11">
    <property type="entry name" value="PENICILLIN-BINDING PROTEIN 4"/>
    <property type="match status" value="1"/>
</dbReference>
<dbReference type="GO" id="GO:0016787">
    <property type="term" value="F:hydrolase activity"/>
    <property type="evidence" value="ECO:0007669"/>
    <property type="project" value="UniProtKB-KW"/>
</dbReference>
<keyword evidence="5" id="KW-1185">Reference proteome</keyword>